<dbReference type="InterPro" id="IPR001296">
    <property type="entry name" value="Glyco_trans_1"/>
</dbReference>
<keyword evidence="3" id="KW-0808">Transferase</keyword>
<evidence type="ECO:0000313" key="3">
    <source>
        <dbReference type="EMBL" id="PWR71772.1"/>
    </source>
</evidence>
<organism evidence="3 4">
    <name type="scientific">Methanospirillum stamsii</name>
    <dbReference type="NCBI Taxonomy" id="1277351"/>
    <lineage>
        <taxon>Archaea</taxon>
        <taxon>Methanobacteriati</taxon>
        <taxon>Methanobacteriota</taxon>
        <taxon>Stenosarchaea group</taxon>
        <taxon>Methanomicrobia</taxon>
        <taxon>Methanomicrobiales</taxon>
        <taxon>Methanospirillaceae</taxon>
        <taxon>Methanospirillum</taxon>
    </lineage>
</organism>
<dbReference type="EMBL" id="QGMZ01000030">
    <property type="protein sequence ID" value="PWR71772.1"/>
    <property type="molecule type" value="Genomic_DNA"/>
</dbReference>
<dbReference type="GO" id="GO:0016757">
    <property type="term" value="F:glycosyltransferase activity"/>
    <property type="evidence" value="ECO:0007669"/>
    <property type="project" value="InterPro"/>
</dbReference>
<dbReference type="SUPFAM" id="SSF53756">
    <property type="entry name" value="UDP-Glycosyltransferase/glycogen phosphorylase"/>
    <property type="match status" value="1"/>
</dbReference>
<dbReference type="RefSeq" id="WP_109941668.1">
    <property type="nucleotide sequence ID" value="NZ_CP176366.1"/>
</dbReference>
<dbReference type="InterPro" id="IPR028098">
    <property type="entry name" value="Glyco_trans_4-like_N"/>
</dbReference>
<proteinExistence type="predicted"/>
<dbReference type="OrthoDB" id="132546at2157"/>
<feature type="domain" description="Glycosyl transferase family 1" evidence="1">
    <location>
        <begin position="183"/>
        <end position="341"/>
    </location>
</feature>
<dbReference type="CDD" id="cd03801">
    <property type="entry name" value="GT4_PimA-like"/>
    <property type="match status" value="1"/>
</dbReference>
<dbReference type="GeneID" id="97610980"/>
<dbReference type="PANTHER" id="PTHR45947:SF15">
    <property type="entry name" value="TEICHURONIC ACID BIOSYNTHESIS GLYCOSYLTRANSFERASE TUAC-RELATED"/>
    <property type="match status" value="1"/>
</dbReference>
<gene>
    <name evidence="3" type="ORF">DLD82_13570</name>
</gene>
<dbReference type="PANTHER" id="PTHR45947">
    <property type="entry name" value="SULFOQUINOVOSYL TRANSFERASE SQD2"/>
    <property type="match status" value="1"/>
</dbReference>
<evidence type="ECO:0000259" key="2">
    <source>
        <dbReference type="Pfam" id="PF13439"/>
    </source>
</evidence>
<accession>A0A2V2MV26</accession>
<evidence type="ECO:0000259" key="1">
    <source>
        <dbReference type="Pfam" id="PF00534"/>
    </source>
</evidence>
<dbReference type="InterPro" id="IPR047691">
    <property type="entry name" value="PelF-like"/>
</dbReference>
<sequence length="368" mass="41546">MKIVIIVTYFLPQRLAGAELASYNLAKHLTRLGHDVHIITTHDPGLPYFHMMEGIYVHRIPYSKFKIVGTLSFCLAIFQTINKIKPSIIQVQGIGVGFISPLILKKLLKIPYIVCGRGSDVYLPNIYTKIISKMILQNADAIVALTDNMRQKMNEILDREIYIIPNGIDLNSFHAISPYSMLEKDKINIIFIGRLHPVKGIQYLIKAIKQVHEKIPQVRLVLIGEGEQRKSLEDLVERLGIEDCVIFFGSIPNNRIPDILNRADIFTLSSLSEGFPTVILEAMACGIPIVASRVGGIPDIMQNGVNGYLVEPKNPDDIAKKILDLLQHDDLRQEISQNNKTHVKVYGWEKIALRFENIFLDITQNSDT</sequence>
<dbReference type="InterPro" id="IPR050194">
    <property type="entry name" value="Glycosyltransferase_grp1"/>
</dbReference>
<feature type="domain" description="Glycosyltransferase subfamily 4-like N-terminal" evidence="2">
    <location>
        <begin position="17"/>
        <end position="171"/>
    </location>
</feature>
<keyword evidence="4" id="KW-1185">Reference proteome</keyword>
<dbReference type="Proteomes" id="UP000245934">
    <property type="component" value="Unassembled WGS sequence"/>
</dbReference>
<comment type="caution">
    <text evidence="3">The sequence shown here is derived from an EMBL/GenBank/DDBJ whole genome shotgun (WGS) entry which is preliminary data.</text>
</comment>
<protein>
    <submittedName>
        <fullName evidence="3">Glycosyl transferase family 1</fullName>
    </submittedName>
</protein>
<dbReference type="Pfam" id="PF00534">
    <property type="entry name" value="Glycos_transf_1"/>
    <property type="match status" value="1"/>
</dbReference>
<dbReference type="Gene3D" id="3.40.50.2000">
    <property type="entry name" value="Glycogen Phosphorylase B"/>
    <property type="match status" value="2"/>
</dbReference>
<name>A0A2V2MV26_9EURY</name>
<dbReference type="Pfam" id="PF13439">
    <property type="entry name" value="Glyco_transf_4"/>
    <property type="match status" value="1"/>
</dbReference>
<reference evidence="3 4" key="1">
    <citation type="submission" date="2018-05" db="EMBL/GenBank/DDBJ databases">
        <title>Draft genome of Methanospirillum stamsii Pt1.</title>
        <authorList>
            <person name="Dueholm M.S."/>
            <person name="Nielsen P.H."/>
            <person name="Bakmann L.F."/>
            <person name="Otzen D.E."/>
        </authorList>
    </citation>
    <scope>NUCLEOTIDE SEQUENCE [LARGE SCALE GENOMIC DNA]</scope>
    <source>
        <strain evidence="3 4">Pt1</strain>
    </source>
</reference>
<dbReference type="NCBIfam" id="NF038011">
    <property type="entry name" value="PelF"/>
    <property type="match status" value="1"/>
</dbReference>
<evidence type="ECO:0000313" key="4">
    <source>
        <dbReference type="Proteomes" id="UP000245934"/>
    </source>
</evidence>
<dbReference type="AlphaFoldDB" id="A0A2V2MV26"/>